<dbReference type="InterPro" id="IPR005380">
    <property type="entry name" value="XS_domain"/>
</dbReference>
<sequence length="717" mass="84103">MPHRREERSNRGNDSELEELKYRYYRELRDEKVRIQGSGRNLKCPYCPDRRGKEYDFKELMRHSYRIGRESKSYTFGERARHLGLLKYLQRIEDTKGSQPKRSSSELVASCKDANCKSSPPLFRTEPFDSKENNVAKTCADKRNSEEIEELIEDVCLSAETTKKLKTDPNSRVKSVTPPAKGTVSYLPPRSLGTSFEPSNRRAKEDLIVWPWMAVVANIPVEFQNGKYVGESGRKLRENWVAQGYNPVKVHPLWSFRGHSGYAIVEFDRDWAGFKNAITFEKSFEVNFHGKRDWYTKRVRGDELYAWIARDEEFHSKGLIGEYLRKNGDLKTVSDIQIEDQRKDTQLVCNLANELEAKSQKCEEMKKKISRTEILMGNVMKQKEEIIEGYNQEMKRMQQEQCEQLQEIFTEHENSKSSLEARRHGLQTREKELKQLQALNESEKRKLDHQKEMNERALWEQKKADENMLKLAEDQKRQKEELHKRIIELESKLDQKQALELEIERMKGAIEVMRHMGEDGDREAEKKKMSIEEELKEKEEDLEALENLNQALIIKERKSNDELQEARKELIHGLKDSRCSFINVKRMGELDEKPFLIVAKSKFSVTEAAKKAVELCSSWDVHLRDPSWHPHKVITDGENTKEVIDENDEKLKVVMAEYGDEVYQAVIKALNEMNEYNPSGRYPLPELWNSKEGRKASLREGVEHILKLWKQHKRKKF</sequence>
<accession>A0ABD2YK35</accession>
<organism evidence="7 8">
    <name type="scientific">Cinchona calisaya</name>
    <dbReference type="NCBI Taxonomy" id="153742"/>
    <lineage>
        <taxon>Eukaryota</taxon>
        <taxon>Viridiplantae</taxon>
        <taxon>Streptophyta</taxon>
        <taxon>Embryophyta</taxon>
        <taxon>Tracheophyta</taxon>
        <taxon>Spermatophyta</taxon>
        <taxon>Magnoliopsida</taxon>
        <taxon>eudicotyledons</taxon>
        <taxon>Gunneridae</taxon>
        <taxon>Pentapetalae</taxon>
        <taxon>asterids</taxon>
        <taxon>lamiids</taxon>
        <taxon>Gentianales</taxon>
        <taxon>Rubiaceae</taxon>
        <taxon>Cinchonoideae</taxon>
        <taxon>Cinchoneae</taxon>
        <taxon>Cinchona</taxon>
    </lineage>
</organism>
<proteinExistence type="predicted"/>
<dbReference type="InterPro" id="IPR045177">
    <property type="entry name" value="FDM1-5/IDN2"/>
</dbReference>
<dbReference type="Pfam" id="PF03469">
    <property type="entry name" value="XH"/>
    <property type="match status" value="1"/>
</dbReference>
<protein>
    <submittedName>
        <fullName evidence="7">Uncharacterized protein</fullName>
    </submittedName>
</protein>
<evidence type="ECO:0000313" key="8">
    <source>
        <dbReference type="Proteomes" id="UP001630127"/>
    </source>
</evidence>
<dbReference type="Pfam" id="PF03470">
    <property type="entry name" value="zf-XS"/>
    <property type="match status" value="1"/>
</dbReference>
<comment type="caution">
    <text evidence="7">The sequence shown here is derived from an EMBL/GenBank/DDBJ whole genome shotgun (WGS) entry which is preliminary data.</text>
</comment>
<dbReference type="InterPro" id="IPR005381">
    <property type="entry name" value="Znf-XS_domain"/>
</dbReference>
<keyword evidence="8" id="KW-1185">Reference proteome</keyword>
<dbReference type="EMBL" id="JBJUIK010000013">
    <property type="protein sequence ID" value="KAL3506824.1"/>
    <property type="molecule type" value="Genomic_DNA"/>
</dbReference>
<evidence type="ECO:0000256" key="2">
    <source>
        <dbReference type="ARBA" id="ARBA00023158"/>
    </source>
</evidence>
<evidence type="ECO:0000313" key="7">
    <source>
        <dbReference type="EMBL" id="KAL3506824.1"/>
    </source>
</evidence>
<dbReference type="PANTHER" id="PTHR21596:SF23">
    <property type="entry name" value="FACTOR OF DNA METHYLATION 4"/>
    <property type="match status" value="1"/>
</dbReference>
<dbReference type="InterPro" id="IPR005379">
    <property type="entry name" value="FDM1-5/IDN2_XH"/>
</dbReference>
<feature type="domain" description="Zinc finger-XS" evidence="6">
    <location>
        <begin position="44"/>
        <end position="85"/>
    </location>
</feature>
<evidence type="ECO:0000259" key="5">
    <source>
        <dbReference type="Pfam" id="PF03469"/>
    </source>
</evidence>
<feature type="domain" description="Factor of DNA methylation 1-5/IDN2" evidence="5">
    <location>
        <begin position="585"/>
        <end position="715"/>
    </location>
</feature>
<feature type="domain" description="XS" evidence="4">
    <location>
        <begin position="205"/>
        <end position="315"/>
    </location>
</feature>
<gene>
    <name evidence="7" type="ORF">ACH5RR_032206</name>
</gene>
<dbReference type="AlphaFoldDB" id="A0ABD2YK35"/>
<reference evidence="7 8" key="1">
    <citation type="submission" date="2024-11" db="EMBL/GenBank/DDBJ databases">
        <title>A near-complete genome assembly of Cinchona calisaya.</title>
        <authorList>
            <person name="Lian D.C."/>
            <person name="Zhao X.W."/>
            <person name="Wei L."/>
        </authorList>
    </citation>
    <scope>NUCLEOTIDE SEQUENCE [LARGE SCALE GENOMIC DNA]</scope>
    <source>
        <tissue evidence="7">Nenye</tissue>
    </source>
</reference>
<evidence type="ECO:0000256" key="3">
    <source>
        <dbReference type="SAM" id="Coils"/>
    </source>
</evidence>
<keyword evidence="2" id="KW-0943">RNA-mediated gene silencing</keyword>
<dbReference type="InterPro" id="IPR038588">
    <property type="entry name" value="XS_domain_sf"/>
</dbReference>
<evidence type="ECO:0000259" key="4">
    <source>
        <dbReference type="Pfam" id="PF03468"/>
    </source>
</evidence>
<dbReference type="Gene3D" id="3.30.70.2890">
    <property type="entry name" value="XS domain"/>
    <property type="match status" value="1"/>
</dbReference>
<name>A0ABD2YK35_9GENT</name>
<dbReference type="GO" id="GO:0031047">
    <property type="term" value="P:regulatory ncRNA-mediated gene silencing"/>
    <property type="evidence" value="ECO:0007669"/>
    <property type="project" value="UniProtKB-KW"/>
</dbReference>
<dbReference type="Pfam" id="PF03468">
    <property type="entry name" value="XS"/>
    <property type="match status" value="1"/>
</dbReference>
<feature type="coiled-coil region" evidence="3">
    <location>
        <begin position="352"/>
        <end position="569"/>
    </location>
</feature>
<dbReference type="Proteomes" id="UP001630127">
    <property type="component" value="Unassembled WGS sequence"/>
</dbReference>
<evidence type="ECO:0000259" key="6">
    <source>
        <dbReference type="Pfam" id="PF03470"/>
    </source>
</evidence>
<keyword evidence="1 3" id="KW-0175">Coiled coil</keyword>
<evidence type="ECO:0000256" key="1">
    <source>
        <dbReference type="ARBA" id="ARBA00023054"/>
    </source>
</evidence>
<dbReference type="PANTHER" id="PTHR21596">
    <property type="entry name" value="RIBONUCLEASE P SUBUNIT P38"/>
    <property type="match status" value="1"/>
</dbReference>